<dbReference type="InterPro" id="IPR050833">
    <property type="entry name" value="Poly_Biosynth_Transport"/>
</dbReference>
<evidence type="ECO:0000256" key="6">
    <source>
        <dbReference type="SAM" id="Phobius"/>
    </source>
</evidence>
<sequence>MLNLTESQEKFSKQVPKNIMSNGLYFAFHVIIGMFLVPFFVDSLGVASYALIPLATSITGYVNIVVQALNESVSRYLTIDLQKKEYKKANITFNTALFGILGIILLMLPVVLLISYYAPLFFEIPSSQENGARILFLGVMIAFLLRAWGSNFEVTLFAHNRLDLQNLISIVNILVQVGLIVLLFRLYSPTLAYIGVSYLIGSIVAFTCAVYFSRKINPNLKVNIKDFRRSRVKEITETGGWMIINQIGALLFLQIDLIIVNKLFGTVAGGEYSIVLTWNTLLRSIARMLVGVLAPVILTYYAKERIEELVSLSKKAVRLTGFAMALPIGYLCGFAPQILSLWVGPEYAKLSPLMILMLAPLVINLPVIPLFTINISYNKVKIPGIVTLLMGVANVLLEVIIPYLTGWGYYGVAVAGAIMLTLKNLIFTPWYATKVLGISRTTFLNSSLSGGSSMLITAGVAFLMAKYIHISGFIPLFLSGLIITIMYLVIVWTLCLNQSEKKLVESMIPIKLLSMLPPKVKLMSKKREKSRR</sequence>
<evidence type="ECO:0000256" key="1">
    <source>
        <dbReference type="ARBA" id="ARBA00004651"/>
    </source>
</evidence>
<dbReference type="PANTHER" id="PTHR30250">
    <property type="entry name" value="PST FAMILY PREDICTED COLANIC ACID TRANSPORTER"/>
    <property type="match status" value="1"/>
</dbReference>
<dbReference type="PANTHER" id="PTHR30250:SF26">
    <property type="entry name" value="PSMA PROTEIN"/>
    <property type="match status" value="1"/>
</dbReference>
<feature type="transmembrane region" description="Helical" evidence="6">
    <location>
        <begin position="130"/>
        <end position="147"/>
    </location>
</feature>
<keyword evidence="3 6" id="KW-0812">Transmembrane</keyword>
<feature type="transmembrane region" description="Helical" evidence="6">
    <location>
        <begin position="322"/>
        <end position="344"/>
    </location>
</feature>
<comment type="subcellular location">
    <subcellularLocation>
        <location evidence="1">Cell membrane</location>
        <topology evidence="1">Multi-pass membrane protein</topology>
    </subcellularLocation>
</comment>
<evidence type="ECO:0000256" key="5">
    <source>
        <dbReference type="ARBA" id="ARBA00023136"/>
    </source>
</evidence>
<dbReference type="AlphaFoldDB" id="A0A0F8JJT9"/>
<feature type="transmembrane region" description="Helical" evidence="6">
    <location>
        <begin position="193"/>
        <end position="212"/>
    </location>
</feature>
<feature type="transmembrane region" description="Helical" evidence="6">
    <location>
        <begin position="443"/>
        <end position="468"/>
    </location>
</feature>
<feature type="transmembrane region" description="Helical" evidence="6">
    <location>
        <begin position="238"/>
        <end position="260"/>
    </location>
</feature>
<comment type="caution">
    <text evidence="7">The sequence shown here is derived from an EMBL/GenBank/DDBJ whole genome shotgun (WGS) entry which is preliminary data.</text>
</comment>
<evidence type="ECO:0000313" key="7">
    <source>
        <dbReference type="EMBL" id="KKG76013.1"/>
    </source>
</evidence>
<keyword evidence="4 6" id="KW-1133">Transmembrane helix</keyword>
<protein>
    <submittedName>
        <fullName evidence="7">Polysaccharide biosynthesis protein</fullName>
    </submittedName>
</protein>
<dbReference type="EMBL" id="JJPM01000129">
    <property type="protein sequence ID" value="KKG76013.1"/>
    <property type="molecule type" value="Genomic_DNA"/>
</dbReference>
<evidence type="ECO:0000256" key="3">
    <source>
        <dbReference type="ARBA" id="ARBA00022692"/>
    </source>
</evidence>
<feature type="transmembrane region" description="Helical" evidence="6">
    <location>
        <begin position="91"/>
        <end position="118"/>
    </location>
</feature>
<feature type="transmembrane region" description="Helical" evidence="6">
    <location>
        <begin position="385"/>
        <end position="404"/>
    </location>
</feature>
<evidence type="ECO:0000256" key="4">
    <source>
        <dbReference type="ARBA" id="ARBA00022989"/>
    </source>
</evidence>
<accession>A0A0F8JJT9</accession>
<feature type="transmembrane region" description="Helical" evidence="6">
    <location>
        <begin position="350"/>
        <end position="373"/>
    </location>
</feature>
<organism evidence="7">
    <name type="scientific">Methanosarcina mazei</name>
    <name type="common">Methanosarcina frisia</name>
    <dbReference type="NCBI Taxonomy" id="2209"/>
    <lineage>
        <taxon>Archaea</taxon>
        <taxon>Methanobacteriati</taxon>
        <taxon>Methanobacteriota</taxon>
        <taxon>Stenosarchaea group</taxon>
        <taxon>Methanomicrobia</taxon>
        <taxon>Methanosarcinales</taxon>
        <taxon>Methanosarcinaceae</taxon>
        <taxon>Methanosarcina</taxon>
    </lineage>
</organism>
<reference evidence="7" key="1">
    <citation type="journal article" date="2015" name="ISME J.">
        <title>Genomic and phenotypic differentiation among Methanosarcina mazei populations from Columbia River sediment.</title>
        <authorList>
            <person name="Youngblut N.D."/>
            <person name="Wirth J.S."/>
            <person name="Henriksen J.R."/>
            <person name="Smith M."/>
            <person name="Simon H."/>
            <person name="Metcalf W.W."/>
            <person name="Whitaker R.J."/>
        </authorList>
    </citation>
    <scope>NUCLEOTIDE SEQUENCE [LARGE SCALE GENOMIC DNA]</scope>
    <source>
        <strain evidence="7">3.H.A.1A.1</strain>
    </source>
</reference>
<evidence type="ECO:0000256" key="2">
    <source>
        <dbReference type="ARBA" id="ARBA00022475"/>
    </source>
</evidence>
<keyword evidence="5 6" id="KW-0472">Membrane</keyword>
<dbReference type="GO" id="GO:0005886">
    <property type="term" value="C:plasma membrane"/>
    <property type="evidence" value="ECO:0007669"/>
    <property type="project" value="UniProtKB-SubCell"/>
</dbReference>
<dbReference type="PATRIC" id="fig|2209.69.peg.381"/>
<gene>
    <name evidence="7" type="ORF">DU43_01655</name>
</gene>
<name>A0A0F8JJT9_METMZ</name>
<feature type="transmembrane region" description="Helical" evidence="6">
    <location>
        <begin position="23"/>
        <end position="41"/>
    </location>
</feature>
<feature type="transmembrane region" description="Helical" evidence="6">
    <location>
        <begin position="410"/>
        <end position="431"/>
    </location>
</feature>
<proteinExistence type="predicted"/>
<feature type="transmembrane region" description="Helical" evidence="6">
    <location>
        <begin position="47"/>
        <end position="70"/>
    </location>
</feature>
<keyword evidence="2" id="KW-1003">Cell membrane</keyword>
<feature type="transmembrane region" description="Helical" evidence="6">
    <location>
        <begin position="474"/>
        <end position="496"/>
    </location>
</feature>
<feature type="transmembrane region" description="Helical" evidence="6">
    <location>
        <begin position="280"/>
        <end position="301"/>
    </location>
</feature>
<feature type="transmembrane region" description="Helical" evidence="6">
    <location>
        <begin position="167"/>
        <end position="187"/>
    </location>
</feature>